<sequence>MSTVVVQKFGGTSVGSTERIKRMADRVIQEKKKGHDVVVVVSAMGKTTDALVKMVGDITSEPSKREMDMLLSTGEQVTISLLTMALHQQGVEAISFTGWQAGIQTDSVLGNAHVQSIDTKRIRNELDNGQVVVVAGFQGMTEDGNISTLGRGGSDITAAALASALQADRCEIYTDVDGVYTSDPRFVPKASKITSLSYEDMQNLAIMGAGVLHPRAVKHAKKFGVPLIVKSSFENGRGTMIHGKAKQNGSTPVIGITFEEDINRIELFDCEDIEGLKKALMCELASRHIQADVYKQSCRNILSLLIKKNDHQEVLSILNEGKDKENWVYSRIEGKSGLSKVSAIGQNIKSQPIIKMNMCKILLENAVRVKLVGESAISITAVVEKSQVQLAAERLHTGFGLDYEVVMKASV</sequence>
<dbReference type="GO" id="GO:0009090">
    <property type="term" value="P:homoserine biosynthetic process"/>
    <property type="evidence" value="ECO:0007669"/>
    <property type="project" value="TreeGrafter"/>
</dbReference>
<comment type="catalytic activity">
    <reaction evidence="13 15">
        <text>L-aspartate + ATP = 4-phospho-L-aspartate + ADP</text>
        <dbReference type="Rhea" id="RHEA:23776"/>
        <dbReference type="ChEBI" id="CHEBI:29991"/>
        <dbReference type="ChEBI" id="CHEBI:30616"/>
        <dbReference type="ChEBI" id="CHEBI:57535"/>
        <dbReference type="ChEBI" id="CHEBI:456216"/>
        <dbReference type="EC" id="2.7.2.4"/>
    </reaction>
</comment>
<dbReference type="SUPFAM" id="SSF53633">
    <property type="entry name" value="Carbamate kinase-like"/>
    <property type="match status" value="1"/>
</dbReference>
<evidence type="ECO:0000256" key="1">
    <source>
        <dbReference type="ARBA" id="ARBA00003121"/>
    </source>
</evidence>
<evidence type="ECO:0000256" key="8">
    <source>
        <dbReference type="ARBA" id="ARBA00022741"/>
    </source>
</evidence>
<dbReference type="GO" id="GO:0004072">
    <property type="term" value="F:aspartate kinase activity"/>
    <property type="evidence" value="ECO:0007669"/>
    <property type="project" value="UniProtKB-EC"/>
</dbReference>
<feature type="domain" description="Aspartokinase ACT" evidence="18">
    <location>
        <begin position="341"/>
        <end position="399"/>
    </location>
</feature>
<evidence type="ECO:0000313" key="20">
    <source>
        <dbReference type="Proteomes" id="UP000324269"/>
    </source>
</evidence>
<keyword evidence="12" id="KW-0457">Lysine biosynthesis</keyword>
<dbReference type="GO" id="GO:0019877">
    <property type="term" value="P:diaminopimelate biosynthetic process"/>
    <property type="evidence" value="ECO:0007669"/>
    <property type="project" value="UniProtKB-KW"/>
</dbReference>
<dbReference type="PROSITE" id="PS00324">
    <property type="entry name" value="ASPARTOKINASE"/>
    <property type="match status" value="1"/>
</dbReference>
<evidence type="ECO:0000256" key="2">
    <source>
        <dbReference type="ARBA" id="ARBA00004766"/>
    </source>
</evidence>
<name>A0A5D4U946_9BACI</name>
<evidence type="ECO:0000256" key="13">
    <source>
        <dbReference type="ARBA" id="ARBA00047872"/>
    </source>
</evidence>
<comment type="pathway">
    <text evidence="2 16">Amino-acid biosynthesis; L-lysine biosynthesis via DAP pathway; (S)-tetrahydrodipicolinate from L-aspartate: step 1/4.</text>
</comment>
<dbReference type="NCBIfam" id="TIGR00657">
    <property type="entry name" value="asp_kinases"/>
    <property type="match status" value="1"/>
</dbReference>
<feature type="binding site" evidence="14">
    <location>
        <position position="75"/>
    </location>
    <ligand>
        <name>substrate</name>
    </ligand>
</feature>
<evidence type="ECO:0000256" key="7">
    <source>
        <dbReference type="ARBA" id="ARBA00022679"/>
    </source>
</evidence>
<dbReference type="InterPro" id="IPR001341">
    <property type="entry name" value="Asp_kinase"/>
</dbReference>
<comment type="similarity">
    <text evidence="5 15">Belongs to the aspartokinase family.</text>
</comment>
<feature type="binding site" evidence="14">
    <location>
        <position position="180"/>
    </location>
    <ligand>
        <name>ATP</name>
        <dbReference type="ChEBI" id="CHEBI:30616"/>
    </ligand>
</feature>
<dbReference type="InterPro" id="IPR018042">
    <property type="entry name" value="Aspartate_kinase_CS"/>
</dbReference>
<dbReference type="NCBIfam" id="TIGR00656">
    <property type="entry name" value="asp_kin_monofn"/>
    <property type="match status" value="1"/>
</dbReference>
<dbReference type="NCBIfam" id="NF005155">
    <property type="entry name" value="PRK06635.1-4"/>
    <property type="match status" value="1"/>
</dbReference>
<dbReference type="SUPFAM" id="SSF55021">
    <property type="entry name" value="ACT-like"/>
    <property type="match status" value="1"/>
</dbReference>
<dbReference type="InterPro" id="IPR005260">
    <property type="entry name" value="Asp_kin_monofn"/>
</dbReference>
<keyword evidence="11" id="KW-0220">Diaminopimelate biosynthesis</keyword>
<evidence type="ECO:0000256" key="3">
    <source>
        <dbReference type="ARBA" id="ARBA00004986"/>
    </source>
</evidence>
<dbReference type="UniPathway" id="UPA00050">
    <property type="reaction ID" value="UER00461"/>
</dbReference>
<comment type="pathway">
    <text evidence="3 16">Amino-acid biosynthesis; L-methionine biosynthesis via de novo pathway; L-homoserine from L-aspartate: step 1/3.</text>
</comment>
<dbReference type="GO" id="GO:0005524">
    <property type="term" value="F:ATP binding"/>
    <property type="evidence" value="ECO:0007669"/>
    <property type="project" value="UniProtKB-KW"/>
</dbReference>
<feature type="binding site" evidence="14">
    <location>
        <position position="48"/>
    </location>
    <ligand>
        <name>substrate</name>
    </ligand>
</feature>
<gene>
    <name evidence="19" type="ORF">FZC85_16500</name>
</gene>
<feature type="binding site" evidence="14">
    <location>
        <begin position="8"/>
        <end position="11"/>
    </location>
    <ligand>
        <name>ATP</name>
        <dbReference type="ChEBI" id="CHEBI:30616"/>
    </ligand>
</feature>
<dbReference type="CDD" id="cd04246">
    <property type="entry name" value="AAK_AK-DapG-like"/>
    <property type="match status" value="1"/>
</dbReference>
<reference evidence="19 20" key="1">
    <citation type="submission" date="2019-08" db="EMBL/GenBank/DDBJ databases">
        <title>Bacillus genomes from the desert of Cuatro Cienegas, Coahuila.</title>
        <authorList>
            <person name="Olmedo-Alvarez G."/>
        </authorList>
    </citation>
    <scope>NUCLEOTIDE SEQUENCE [LARGE SCALE GENOMIC DNA]</scope>
    <source>
        <strain evidence="19 20">CH87b_3T</strain>
    </source>
</reference>
<evidence type="ECO:0000256" key="10">
    <source>
        <dbReference type="ARBA" id="ARBA00022840"/>
    </source>
</evidence>
<feature type="binding site" evidence="14">
    <location>
        <begin position="174"/>
        <end position="175"/>
    </location>
    <ligand>
        <name>ATP</name>
        <dbReference type="ChEBI" id="CHEBI:30616"/>
    </ligand>
</feature>
<evidence type="ECO:0000256" key="16">
    <source>
        <dbReference type="RuleBase" id="RU004249"/>
    </source>
</evidence>
<dbReference type="InterPro" id="IPR001048">
    <property type="entry name" value="Asp/Glu/Uridylate_kinase"/>
</dbReference>
<evidence type="ECO:0000256" key="5">
    <source>
        <dbReference type="ARBA" id="ARBA00010122"/>
    </source>
</evidence>
<dbReference type="PIRSF" id="PIRSF000726">
    <property type="entry name" value="Asp_kin"/>
    <property type="match status" value="1"/>
</dbReference>
<dbReference type="UniPathway" id="UPA00034">
    <property type="reaction ID" value="UER00015"/>
</dbReference>
<dbReference type="GO" id="GO:0009089">
    <property type="term" value="P:lysine biosynthetic process via diaminopimelate"/>
    <property type="evidence" value="ECO:0007669"/>
    <property type="project" value="UniProtKB-UniPathway"/>
</dbReference>
<dbReference type="PANTHER" id="PTHR21499">
    <property type="entry name" value="ASPARTATE KINASE"/>
    <property type="match status" value="1"/>
</dbReference>
<feature type="binding site" evidence="14">
    <location>
        <position position="185"/>
    </location>
    <ligand>
        <name>ATP</name>
        <dbReference type="ChEBI" id="CHEBI:30616"/>
    </ligand>
</feature>
<accession>A0A5D4U946</accession>
<dbReference type="Gene3D" id="3.30.2130.10">
    <property type="entry name" value="VC0802-like"/>
    <property type="match status" value="1"/>
</dbReference>
<dbReference type="Pfam" id="PF22468">
    <property type="entry name" value="ACT_9"/>
    <property type="match status" value="1"/>
</dbReference>
<dbReference type="InterPro" id="IPR054352">
    <property type="entry name" value="ACT_Aspartokinase"/>
</dbReference>
<dbReference type="Proteomes" id="UP000324269">
    <property type="component" value="Unassembled WGS sequence"/>
</dbReference>
<keyword evidence="9 15" id="KW-0418">Kinase</keyword>
<evidence type="ECO:0000256" key="6">
    <source>
        <dbReference type="ARBA" id="ARBA00022605"/>
    </source>
</evidence>
<dbReference type="AlphaFoldDB" id="A0A5D4U946"/>
<dbReference type="PANTHER" id="PTHR21499:SF68">
    <property type="entry name" value="ASPARTOKINASE 2"/>
    <property type="match status" value="1"/>
</dbReference>
<dbReference type="InterPro" id="IPR036393">
    <property type="entry name" value="AceGlu_kinase-like_sf"/>
</dbReference>
<dbReference type="GO" id="GO:0009088">
    <property type="term" value="P:threonine biosynthetic process"/>
    <property type="evidence" value="ECO:0007669"/>
    <property type="project" value="UniProtKB-UniPathway"/>
</dbReference>
<evidence type="ECO:0000256" key="11">
    <source>
        <dbReference type="ARBA" id="ARBA00022915"/>
    </source>
</evidence>
<dbReference type="NCBIfam" id="NF005154">
    <property type="entry name" value="PRK06635.1-2"/>
    <property type="match status" value="1"/>
</dbReference>
<dbReference type="Gene3D" id="3.40.1160.10">
    <property type="entry name" value="Acetylglutamate kinase-like"/>
    <property type="match status" value="1"/>
</dbReference>
<evidence type="ECO:0000256" key="4">
    <source>
        <dbReference type="ARBA" id="ARBA00005139"/>
    </source>
</evidence>
<comment type="caution">
    <text evidence="19">The sequence shown here is derived from an EMBL/GenBank/DDBJ whole genome shotgun (WGS) entry which is preliminary data.</text>
</comment>
<protein>
    <recommendedName>
        <fullName evidence="15">Aspartokinase</fullName>
        <ecNumber evidence="15">2.7.2.4</ecNumber>
    </recommendedName>
</protein>
<dbReference type="GO" id="GO:0005829">
    <property type="term" value="C:cytosol"/>
    <property type="evidence" value="ECO:0007669"/>
    <property type="project" value="TreeGrafter"/>
</dbReference>
<evidence type="ECO:0000313" key="19">
    <source>
        <dbReference type="EMBL" id="TYS83601.1"/>
    </source>
</evidence>
<dbReference type="Pfam" id="PF00696">
    <property type="entry name" value="AA_kinase"/>
    <property type="match status" value="1"/>
</dbReference>
<evidence type="ECO:0000259" key="17">
    <source>
        <dbReference type="Pfam" id="PF00696"/>
    </source>
</evidence>
<keyword evidence="7 15" id="KW-0808">Transferase</keyword>
<proteinExistence type="inferred from homology"/>
<comment type="function">
    <text evidence="1">Catalyzes the phosphorylation of the beta-carboxyl group of aspartic acid with ATP to yield 4-phospho-L-aspartate, which is involved in the branched biosynthetic pathway leading to the biosynthesis of amino acids threonine, isoleucine and methionine.</text>
</comment>
<dbReference type="OrthoDB" id="9799110at2"/>
<dbReference type="EMBL" id="VTEZ01000005">
    <property type="protein sequence ID" value="TYS83601.1"/>
    <property type="molecule type" value="Genomic_DNA"/>
</dbReference>
<comment type="pathway">
    <text evidence="4 16">Amino-acid biosynthesis; L-threonine biosynthesis; L-threonine from L-aspartate: step 1/5.</text>
</comment>
<keyword evidence="6 16" id="KW-0028">Amino-acid biosynthesis</keyword>
<evidence type="ECO:0000259" key="18">
    <source>
        <dbReference type="Pfam" id="PF22468"/>
    </source>
</evidence>
<evidence type="ECO:0000256" key="14">
    <source>
        <dbReference type="PIRSR" id="PIRSR000726-1"/>
    </source>
</evidence>
<dbReference type="EC" id="2.7.2.4" evidence="15"/>
<dbReference type="FunFam" id="3.40.1160.10:FF:000002">
    <property type="entry name" value="Aspartokinase"/>
    <property type="match status" value="1"/>
</dbReference>
<feature type="domain" description="Aspartate/glutamate/uridylate kinase" evidence="17">
    <location>
        <begin position="4"/>
        <end position="231"/>
    </location>
</feature>
<dbReference type="InterPro" id="IPR045865">
    <property type="entry name" value="ACT-like_dom_sf"/>
</dbReference>
<organism evidence="19 20">
    <name type="scientific">Rossellomorea aquimaris</name>
    <dbReference type="NCBI Taxonomy" id="189382"/>
    <lineage>
        <taxon>Bacteria</taxon>
        <taxon>Bacillati</taxon>
        <taxon>Bacillota</taxon>
        <taxon>Bacilli</taxon>
        <taxon>Bacillales</taxon>
        <taxon>Bacillaceae</taxon>
        <taxon>Rossellomorea</taxon>
    </lineage>
</organism>
<evidence type="ECO:0000256" key="9">
    <source>
        <dbReference type="ARBA" id="ARBA00022777"/>
    </source>
</evidence>
<dbReference type="RefSeq" id="WP_148970123.1">
    <property type="nucleotide sequence ID" value="NZ_JBNIKW010000005.1"/>
</dbReference>
<evidence type="ECO:0000256" key="12">
    <source>
        <dbReference type="ARBA" id="ARBA00023154"/>
    </source>
</evidence>
<keyword evidence="10 14" id="KW-0067">ATP-binding</keyword>
<dbReference type="UniPathway" id="UPA00051">
    <property type="reaction ID" value="UER00462"/>
</dbReference>
<keyword evidence="8 14" id="KW-0547">Nucleotide-binding</keyword>
<evidence type="ECO:0000256" key="15">
    <source>
        <dbReference type="RuleBase" id="RU003448"/>
    </source>
</evidence>